<accession>A0A1W0XCD8</accession>
<dbReference type="AlphaFoldDB" id="A0A1W0XCD8"/>
<reference evidence="2" key="1">
    <citation type="submission" date="2017-01" db="EMBL/GenBank/DDBJ databases">
        <title>Comparative genomics of anhydrobiosis in the tardigrade Hypsibius dujardini.</title>
        <authorList>
            <person name="Yoshida Y."/>
            <person name="Koutsovoulos G."/>
            <person name="Laetsch D."/>
            <person name="Stevens L."/>
            <person name="Kumar S."/>
            <person name="Horikawa D."/>
            <person name="Ishino K."/>
            <person name="Komine S."/>
            <person name="Tomita M."/>
            <person name="Blaxter M."/>
            <person name="Arakawa K."/>
        </authorList>
    </citation>
    <scope>NUCLEOTIDE SEQUENCE [LARGE SCALE GENOMIC DNA]</scope>
    <source>
        <strain evidence="2">Z151</strain>
    </source>
</reference>
<sequence>MATVAVHTVVDHPTDGTVVLVLPYFLGQRTMCHPEEQPLQLGTVLLLKEPMLQVSSSTPGTFILRCDSPPMWWYAVCGAARYGQHRMRQILSRGWRWRDRRNGEASRSSGRQQ</sequence>
<protein>
    <submittedName>
        <fullName evidence="1">Uncharacterized protein</fullName>
    </submittedName>
</protein>
<name>A0A1W0XCD8_HYPEX</name>
<comment type="caution">
    <text evidence="1">The sequence shown here is derived from an EMBL/GenBank/DDBJ whole genome shotgun (WGS) entry which is preliminary data.</text>
</comment>
<dbReference type="EMBL" id="MTYJ01000004">
    <property type="protein sequence ID" value="OQV24931.1"/>
    <property type="molecule type" value="Genomic_DNA"/>
</dbReference>
<evidence type="ECO:0000313" key="1">
    <source>
        <dbReference type="EMBL" id="OQV24931.1"/>
    </source>
</evidence>
<organism evidence="1 2">
    <name type="scientific">Hypsibius exemplaris</name>
    <name type="common">Freshwater tardigrade</name>
    <dbReference type="NCBI Taxonomy" id="2072580"/>
    <lineage>
        <taxon>Eukaryota</taxon>
        <taxon>Metazoa</taxon>
        <taxon>Ecdysozoa</taxon>
        <taxon>Tardigrada</taxon>
        <taxon>Eutardigrada</taxon>
        <taxon>Parachela</taxon>
        <taxon>Hypsibioidea</taxon>
        <taxon>Hypsibiidae</taxon>
        <taxon>Hypsibius</taxon>
    </lineage>
</organism>
<keyword evidence="2" id="KW-1185">Reference proteome</keyword>
<dbReference type="Proteomes" id="UP000192578">
    <property type="component" value="Unassembled WGS sequence"/>
</dbReference>
<gene>
    <name evidence="1" type="ORF">BV898_01143</name>
</gene>
<evidence type="ECO:0000313" key="2">
    <source>
        <dbReference type="Proteomes" id="UP000192578"/>
    </source>
</evidence>
<proteinExistence type="predicted"/>